<dbReference type="Proteomes" id="UP000632222">
    <property type="component" value="Unassembled WGS sequence"/>
</dbReference>
<gene>
    <name evidence="1" type="ORF">GCM10008938_21170</name>
</gene>
<protein>
    <submittedName>
        <fullName evidence="1">Uncharacterized protein</fullName>
    </submittedName>
</protein>
<comment type="caution">
    <text evidence="1">The sequence shown here is derived from an EMBL/GenBank/DDBJ whole genome shotgun (WGS) entry which is preliminary data.</text>
</comment>
<accession>A0ABQ2CYY8</accession>
<evidence type="ECO:0000313" key="1">
    <source>
        <dbReference type="EMBL" id="GGJ34764.1"/>
    </source>
</evidence>
<name>A0ABQ2CYY8_9DEIO</name>
<reference evidence="2" key="1">
    <citation type="journal article" date="2019" name="Int. J. Syst. Evol. Microbiol.">
        <title>The Global Catalogue of Microorganisms (GCM) 10K type strain sequencing project: providing services to taxonomists for standard genome sequencing and annotation.</title>
        <authorList>
            <consortium name="The Broad Institute Genomics Platform"/>
            <consortium name="The Broad Institute Genome Sequencing Center for Infectious Disease"/>
            <person name="Wu L."/>
            <person name="Ma J."/>
        </authorList>
    </citation>
    <scope>NUCLEOTIDE SEQUENCE [LARGE SCALE GENOMIC DNA]</scope>
    <source>
        <strain evidence="2">JCM 14370</strain>
    </source>
</reference>
<sequence length="51" mass="6217">MLMSKMMTLIWVLFVLVVCSLLLFNVNLWEKVFDEFRRAFRPAPRRARKSR</sequence>
<proteinExistence type="predicted"/>
<organism evidence="1 2">
    <name type="scientific">Deinococcus roseus</name>
    <dbReference type="NCBI Taxonomy" id="392414"/>
    <lineage>
        <taxon>Bacteria</taxon>
        <taxon>Thermotogati</taxon>
        <taxon>Deinococcota</taxon>
        <taxon>Deinococci</taxon>
        <taxon>Deinococcales</taxon>
        <taxon>Deinococcaceae</taxon>
        <taxon>Deinococcus</taxon>
    </lineage>
</organism>
<dbReference type="EMBL" id="BMOD01000006">
    <property type="protein sequence ID" value="GGJ34764.1"/>
    <property type="molecule type" value="Genomic_DNA"/>
</dbReference>
<evidence type="ECO:0000313" key="2">
    <source>
        <dbReference type="Proteomes" id="UP000632222"/>
    </source>
</evidence>
<keyword evidence="2" id="KW-1185">Reference proteome</keyword>